<dbReference type="SUPFAM" id="SSF46565">
    <property type="entry name" value="Chaperone J-domain"/>
    <property type="match status" value="1"/>
</dbReference>
<name>A0A850T933_9BACT</name>
<dbReference type="RefSeq" id="WP_178367192.1">
    <property type="nucleotide sequence ID" value="NZ_JACADJ010000044.1"/>
</dbReference>
<dbReference type="InterPro" id="IPR050817">
    <property type="entry name" value="DjlA_DnaK_co-chaperone"/>
</dbReference>
<reference evidence="2 3" key="1">
    <citation type="submission" date="2020-06" db="EMBL/GenBank/DDBJ databases">
        <title>High-quality draft genome of sulfate reducer Desulfobacter latus type strain AcrS2 isolated from marine sediment.</title>
        <authorList>
            <person name="Hoppe M."/>
            <person name="Larsen C.K."/>
            <person name="Marshall I.P.G."/>
            <person name="Schramm A."/>
            <person name="Marietou A.G."/>
        </authorList>
    </citation>
    <scope>NUCLEOTIDE SEQUENCE [LARGE SCALE GENOMIC DNA]</scope>
    <source>
        <strain evidence="2 3">AcRS2</strain>
    </source>
</reference>
<evidence type="ECO:0000313" key="2">
    <source>
        <dbReference type="EMBL" id="NWH05735.1"/>
    </source>
</evidence>
<dbReference type="Gene3D" id="1.10.287.110">
    <property type="entry name" value="DnaJ domain"/>
    <property type="match status" value="1"/>
</dbReference>
<gene>
    <name evidence="2" type="ORF">HXW94_12190</name>
</gene>
<proteinExistence type="predicted"/>
<feature type="domain" description="J" evidence="1">
    <location>
        <begin position="9"/>
        <end position="82"/>
    </location>
</feature>
<dbReference type="EMBL" id="JACADJ010000044">
    <property type="protein sequence ID" value="NWH05735.1"/>
    <property type="molecule type" value="Genomic_DNA"/>
</dbReference>
<dbReference type="PROSITE" id="PS50076">
    <property type="entry name" value="DNAJ_2"/>
    <property type="match status" value="1"/>
</dbReference>
<evidence type="ECO:0000313" key="3">
    <source>
        <dbReference type="Proteomes" id="UP000553343"/>
    </source>
</evidence>
<evidence type="ECO:0000259" key="1">
    <source>
        <dbReference type="PROSITE" id="PS50076"/>
    </source>
</evidence>
<organism evidence="2 3">
    <name type="scientific">Desulfobacter latus</name>
    <dbReference type="NCBI Taxonomy" id="2292"/>
    <lineage>
        <taxon>Bacteria</taxon>
        <taxon>Pseudomonadati</taxon>
        <taxon>Thermodesulfobacteriota</taxon>
        <taxon>Desulfobacteria</taxon>
        <taxon>Desulfobacterales</taxon>
        <taxon>Desulfobacteraceae</taxon>
        <taxon>Desulfobacter</taxon>
    </lineage>
</organism>
<protein>
    <submittedName>
        <fullName evidence="2">J domain-containing protein</fullName>
    </submittedName>
</protein>
<accession>A0A850T933</accession>
<dbReference type="Pfam" id="PF00226">
    <property type="entry name" value="DnaJ"/>
    <property type="match status" value="1"/>
</dbReference>
<keyword evidence="3" id="KW-1185">Reference proteome</keyword>
<dbReference type="InterPro" id="IPR036869">
    <property type="entry name" value="J_dom_sf"/>
</dbReference>
<dbReference type="CDD" id="cd06257">
    <property type="entry name" value="DnaJ"/>
    <property type="match status" value="1"/>
</dbReference>
<dbReference type="AlphaFoldDB" id="A0A850T933"/>
<sequence>MIKYNDIIEAKDLLNLPERASMEEIKSNYRKLIMQWHPDKCPGNNETCNEMTKKLTAAYKTIMQYCNQYKYSFTKEEIEQYLSVEDWWFERFGNDPLWGNCKKS</sequence>
<dbReference type="SMART" id="SM00271">
    <property type="entry name" value="DnaJ"/>
    <property type="match status" value="1"/>
</dbReference>
<dbReference type="Proteomes" id="UP000553343">
    <property type="component" value="Unassembled WGS sequence"/>
</dbReference>
<dbReference type="PANTHER" id="PTHR24074">
    <property type="entry name" value="CO-CHAPERONE PROTEIN DJLA"/>
    <property type="match status" value="1"/>
</dbReference>
<dbReference type="InterPro" id="IPR001623">
    <property type="entry name" value="DnaJ_domain"/>
</dbReference>
<dbReference type="PRINTS" id="PR00625">
    <property type="entry name" value="JDOMAIN"/>
</dbReference>
<comment type="caution">
    <text evidence="2">The sequence shown here is derived from an EMBL/GenBank/DDBJ whole genome shotgun (WGS) entry which is preliminary data.</text>
</comment>